<proteinExistence type="predicted"/>
<organism evidence="1">
    <name type="scientific">Arundo donax</name>
    <name type="common">Giant reed</name>
    <name type="synonym">Donax arundinaceus</name>
    <dbReference type="NCBI Taxonomy" id="35708"/>
    <lineage>
        <taxon>Eukaryota</taxon>
        <taxon>Viridiplantae</taxon>
        <taxon>Streptophyta</taxon>
        <taxon>Embryophyta</taxon>
        <taxon>Tracheophyta</taxon>
        <taxon>Spermatophyta</taxon>
        <taxon>Magnoliopsida</taxon>
        <taxon>Liliopsida</taxon>
        <taxon>Poales</taxon>
        <taxon>Poaceae</taxon>
        <taxon>PACMAD clade</taxon>
        <taxon>Arundinoideae</taxon>
        <taxon>Arundineae</taxon>
        <taxon>Arundo</taxon>
    </lineage>
</organism>
<name>A0A0A9CS37_ARUDO</name>
<dbReference type="AlphaFoldDB" id="A0A0A9CS37"/>
<evidence type="ECO:0000313" key="1">
    <source>
        <dbReference type="EMBL" id="JAD76190.1"/>
    </source>
</evidence>
<reference evidence="1" key="2">
    <citation type="journal article" date="2015" name="Data Brief">
        <title>Shoot transcriptome of the giant reed, Arundo donax.</title>
        <authorList>
            <person name="Barrero R.A."/>
            <person name="Guerrero F.D."/>
            <person name="Moolhuijzen P."/>
            <person name="Goolsby J.A."/>
            <person name="Tidwell J."/>
            <person name="Bellgard S.E."/>
            <person name="Bellgard M.I."/>
        </authorList>
    </citation>
    <scope>NUCLEOTIDE SEQUENCE</scope>
    <source>
        <tissue evidence="1">Shoot tissue taken approximately 20 cm above the soil surface</tissue>
    </source>
</reference>
<accession>A0A0A9CS37</accession>
<reference evidence="1" key="1">
    <citation type="submission" date="2014-09" db="EMBL/GenBank/DDBJ databases">
        <authorList>
            <person name="Magalhaes I.L.F."/>
            <person name="Oliveira U."/>
            <person name="Santos F.R."/>
            <person name="Vidigal T.H.D.A."/>
            <person name="Brescovit A.D."/>
            <person name="Santos A.J."/>
        </authorList>
    </citation>
    <scope>NUCLEOTIDE SEQUENCE</scope>
    <source>
        <tissue evidence="1">Shoot tissue taken approximately 20 cm above the soil surface</tissue>
    </source>
</reference>
<dbReference type="EMBL" id="GBRH01221705">
    <property type="protein sequence ID" value="JAD76190.1"/>
    <property type="molecule type" value="Transcribed_RNA"/>
</dbReference>
<protein>
    <submittedName>
        <fullName evidence="1">Flowering locus D</fullName>
    </submittedName>
</protein>
<sequence length="96" mass="10239">MSYGSSWSQNARLSLDSSPALAYSRFARCQLNKFISSCVETPPSTWRNVSSAAPSETSTATSPIDARRMLDLSRSLLNVISTFLSTSGSTGDPSGL</sequence>